<feature type="transmembrane region" description="Helical" evidence="1">
    <location>
        <begin position="263"/>
        <end position="280"/>
    </location>
</feature>
<feature type="transmembrane region" description="Helical" evidence="1">
    <location>
        <begin position="240"/>
        <end position="257"/>
    </location>
</feature>
<keyword evidence="1" id="KW-0812">Transmembrane</keyword>
<dbReference type="EMBL" id="CP060010">
    <property type="protein sequence ID" value="QTN34692.1"/>
    <property type="molecule type" value="Genomic_DNA"/>
</dbReference>
<name>A0A975I677_9RHOB</name>
<evidence type="ECO:0000313" key="4">
    <source>
        <dbReference type="Proteomes" id="UP000665026"/>
    </source>
</evidence>
<feature type="transmembrane region" description="Helical" evidence="1">
    <location>
        <begin position="34"/>
        <end position="56"/>
    </location>
</feature>
<protein>
    <submittedName>
        <fullName evidence="3">DMT family transporter</fullName>
    </submittedName>
</protein>
<dbReference type="Proteomes" id="UP000665026">
    <property type="component" value="Chromosome"/>
</dbReference>
<evidence type="ECO:0000313" key="3">
    <source>
        <dbReference type="EMBL" id="QTN34692.1"/>
    </source>
</evidence>
<dbReference type="PANTHER" id="PTHR22911:SF135">
    <property type="entry name" value="BLR4310 PROTEIN"/>
    <property type="match status" value="1"/>
</dbReference>
<gene>
    <name evidence="3" type="ORF">HZ995_09230</name>
</gene>
<dbReference type="RefSeq" id="WP_209355383.1">
    <property type="nucleotide sequence ID" value="NZ_CP060010.1"/>
</dbReference>
<dbReference type="KEGG" id="cact:HZ995_09230"/>
<feature type="transmembrane region" description="Helical" evidence="1">
    <location>
        <begin position="149"/>
        <end position="166"/>
    </location>
</feature>
<dbReference type="InterPro" id="IPR000620">
    <property type="entry name" value="EamA_dom"/>
</dbReference>
<organism evidence="3 4">
    <name type="scientific">Cognatishimia activa</name>
    <dbReference type="NCBI Taxonomy" id="1715691"/>
    <lineage>
        <taxon>Bacteria</taxon>
        <taxon>Pseudomonadati</taxon>
        <taxon>Pseudomonadota</taxon>
        <taxon>Alphaproteobacteria</taxon>
        <taxon>Rhodobacterales</taxon>
        <taxon>Paracoccaceae</taxon>
        <taxon>Cognatishimia</taxon>
    </lineage>
</organism>
<accession>A0A975I677</accession>
<keyword evidence="1" id="KW-1133">Transmembrane helix</keyword>
<dbReference type="GO" id="GO:0016020">
    <property type="term" value="C:membrane"/>
    <property type="evidence" value="ECO:0007669"/>
    <property type="project" value="InterPro"/>
</dbReference>
<feature type="transmembrane region" description="Helical" evidence="1">
    <location>
        <begin position="96"/>
        <end position="116"/>
    </location>
</feature>
<evidence type="ECO:0000259" key="2">
    <source>
        <dbReference type="Pfam" id="PF00892"/>
    </source>
</evidence>
<feature type="transmembrane region" description="Helical" evidence="1">
    <location>
        <begin position="125"/>
        <end position="143"/>
    </location>
</feature>
<dbReference type="InterPro" id="IPR037185">
    <property type="entry name" value="EmrE-like"/>
</dbReference>
<keyword evidence="1" id="KW-0472">Membrane</keyword>
<dbReference type="AlphaFoldDB" id="A0A975I677"/>
<feature type="transmembrane region" description="Helical" evidence="1">
    <location>
        <begin position="68"/>
        <end position="90"/>
    </location>
</feature>
<proteinExistence type="predicted"/>
<dbReference type="PANTHER" id="PTHR22911">
    <property type="entry name" value="ACYL-MALONYL CONDENSING ENZYME-RELATED"/>
    <property type="match status" value="1"/>
</dbReference>
<evidence type="ECO:0000256" key="1">
    <source>
        <dbReference type="SAM" id="Phobius"/>
    </source>
</evidence>
<feature type="transmembrane region" description="Helical" evidence="1">
    <location>
        <begin position="7"/>
        <end position="28"/>
    </location>
</feature>
<reference evidence="3" key="1">
    <citation type="submission" date="2020-07" db="EMBL/GenBank/DDBJ databases">
        <title>Genome sequences of bacteria associated with the marine, planktonic diatom Thalassiosira profunda strain ECT2AJA-044.</title>
        <authorList>
            <person name="Gargas C.B."/>
            <person name="Roberts W.R."/>
            <person name="Alverson A.J."/>
        </authorList>
    </citation>
    <scope>NUCLEOTIDE SEQUENCE</scope>
    <source>
        <strain evidence="3">ECT2AJA-044</strain>
    </source>
</reference>
<feature type="domain" description="EamA" evidence="2">
    <location>
        <begin position="6"/>
        <end position="139"/>
    </location>
</feature>
<feature type="transmembrane region" description="Helical" evidence="1">
    <location>
        <begin position="208"/>
        <end position="228"/>
    </location>
</feature>
<dbReference type="Pfam" id="PF00892">
    <property type="entry name" value="EamA"/>
    <property type="match status" value="1"/>
</dbReference>
<feature type="transmembrane region" description="Helical" evidence="1">
    <location>
        <begin position="178"/>
        <end position="196"/>
    </location>
</feature>
<sequence length="293" mass="31139">MHDNAKGSLLMVGAMIGFTVNDAIIKVIGGHIPLFQMVFLRGIPATLFLLLLAWRMGILRVQAPVRDWALASLRAVMEVGAAYFFISALLRMELANVTAVLQVLPLSVALGAALVFREPLGWRRVLAILIGFCGVMLIVRPGPDGFTEQSIFALIAVALVTIRDLASRRMSKAMPSIMGAAISSAAVGLAAGLASLSEPWVAMTSSDFAYLGAAAIVVALAYLCSVMAMRVGEITFIAPFRYSGLIAALIIGFLVFGDWPDGVTLLGAAIVVATGLFTLYRESAARRKPQPSE</sequence>
<dbReference type="SUPFAM" id="SSF103481">
    <property type="entry name" value="Multidrug resistance efflux transporter EmrE"/>
    <property type="match status" value="2"/>
</dbReference>